<comment type="caution">
    <text evidence="7">The sequence shown here is derived from an EMBL/GenBank/DDBJ whole genome shotgun (WGS) entry which is preliminary data.</text>
</comment>
<dbReference type="InterPro" id="IPR025944">
    <property type="entry name" value="Sigma_54_int_dom_CS"/>
</dbReference>
<organism evidence="7 8">
    <name type="scientific">Lampropedia puyangensis</name>
    <dbReference type="NCBI Taxonomy" id="1330072"/>
    <lineage>
        <taxon>Bacteria</taxon>
        <taxon>Pseudomonadati</taxon>
        <taxon>Pseudomonadota</taxon>
        <taxon>Betaproteobacteria</taxon>
        <taxon>Burkholderiales</taxon>
        <taxon>Comamonadaceae</taxon>
        <taxon>Lampropedia</taxon>
    </lineage>
</organism>
<keyword evidence="8" id="KW-1185">Reference proteome</keyword>
<dbReference type="CDD" id="cd00009">
    <property type="entry name" value="AAA"/>
    <property type="match status" value="1"/>
</dbReference>
<proteinExistence type="predicted"/>
<name>A0A4S8EZC4_9BURK</name>
<dbReference type="InterPro" id="IPR003593">
    <property type="entry name" value="AAA+_ATPase"/>
</dbReference>
<dbReference type="SUPFAM" id="SSF46689">
    <property type="entry name" value="Homeodomain-like"/>
    <property type="match status" value="1"/>
</dbReference>
<dbReference type="Pfam" id="PF02954">
    <property type="entry name" value="HTH_8"/>
    <property type="match status" value="1"/>
</dbReference>
<dbReference type="Gene3D" id="3.40.50.300">
    <property type="entry name" value="P-loop containing nucleotide triphosphate hydrolases"/>
    <property type="match status" value="1"/>
</dbReference>
<dbReference type="EMBL" id="STFG01000012">
    <property type="protein sequence ID" value="THT99958.1"/>
    <property type="molecule type" value="Genomic_DNA"/>
</dbReference>
<evidence type="ECO:0000256" key="4">
    <source>
        <dbReference type="ARBA" id="ARBA00023125"/>
    </source>
</evidence>
<dbReference type="AlphaFoldDB" id="A0A4S8EZC4"/>
<keyword evidence="5" id="KW-0804">Transcription</keyword>
<evidence type="ECO:0000313" key="7">
    <source>
        <dbReference type="EMBL" id="THT99958.1"/>
    </source>
</evidence>
<keyword evidence="1" id="KW-0547">Nucleotide-binding</keyword>
<dbReference type="PROSITE" id="PS00676">
    <property type="entry name" value="SIGMA54_INTERACT_2"/>
    <property type="match status" value="1"/>
</dbReference>
<evidence type="ECO:0000256" key="5">
    <source>
        <dbReference type="ARBA" id="ARBA00023163"/>
    </source>
</evidence>
<keyword evidence="2" id="KW-0067">ATP-binding</keyword>
<dbReference type="Gene3D" id="1.10.10.60">
    <property type="entry name" value="Homeodomain-like"/>
    <property type="match status" value="1"/>
</dbReference>
<evidence type="ECO:0000256" key="1">
    <source>
        <dbReference type="ARBA" id="ARBA00022741"/>
    </source>
</evidence>
<dbReference type="InterPro" id="IPR009057">
    <property type="entry name" value="Homeodomain-like_sf"/>
</dbReference>
<dbReference type="InterPro" id="IPR025662">
    <property type="entry name" value="Sigma_54_int_dom_ATP-bd_1"/>
</dbReference>
<dbReference type="SUPFAM" id="SSF52540">
    <property type="entry name" value="P-loop containing nucleoside triphosphate hydrolases"/>
    <property type="match status" value="1"/>
</dbReference>
<dbReference type="GO" id="GO:0006355">
    <property type="term" value="P:regulation of DNA-templated transcription"/>
    <property type="evidence" value="ECO:0007669"/>
    <property type="project" value="InterPro"/>
</dbReference>
<dbReference type="Pfam" id="PF00158">
    <property type="entry name" value="Sigma54_activat"/>
    <property type="match status" value="1"/>
</dbReference>
<reference evidence="7 8" key="1">
    <citation type="journal article" date="2015" name="Antonie Van Leeuwenhoek">
        <title>Lampropedia puyangensis sp. nov., isolated from symptomatic bark of Populus ? euramericana canker and emended description of Lampropedia hyalina (Ehrenberg 1832) Lee et al. 2004.</title>
        <authorList>
            <person name="Li Y."/>
            <person name="Wang T."/>
            <person name="Piao C.G."/>
            <person name="Wang L.F."/>
            <person name="Tian G.Z."/>
            <person name="Zhu T.H."/>
            <person name="Guo M.W."/>
        </authorList>
    </citation>
    <scope>NUCLEOTIDE SEQUENCE [LARGE SCALE GENOMIC DNA]</scope>
    <source>
        <strain evidence="7 8">2-bin</strain>
    </source>
</reference>
<protein>
    <submittedName>
        <fullName evidence="7">Sigma-54-dependent Fis family transcriptional regulator</fullName>
    </submittedName>
</protein>
<evidence type="ECO:0000313" key="8">
    <source>
        <dbReference type="Proteomes" id="UP000308917"/>
    </source>
</evidence>
<dbReference type="PROSITE" id="PS00688">
    <property type="entry name" value="SIGMA54_INTERACT_3"/>
    <property type="match status" value="1"/>
</dbReference>
<dbReference type="SMART" id="SM00382">
    <property type="entry name" value="AAA"/>
    <property type="match status" value="1"/>
</dbReference>
<keyword evidence="4" id="KW-0238">DNA-binding</keyword>
<feature type="domain" description="Sigma-54 factor interaction" evidence="6">
    <location>
        <begin position="133"/>
        <end position="365"/>
    </location>
</feature>
<dbReference type="PRINTS" id="PR01590">
    <property type="entry name" value="HTHFIS"/>
</dbReference>
<sequence>MNLDELVIYVWEGQADIAERIERCVLNLGVEVIRADGLNLSADSTDLGNAIAVISVTVLEGARFTRQGVEGKFGMPVLWVSANQREVSPGSYAMEYSHVLPFDFTGAELRAMLVRILQRLQSNQRQVQRSGDIIAEAPCMQRLLEDVDTFADCEHSVLIIGETGVGKERIAERLHERNSHYGRGPFIVVNCGAIPDGLFESLFFGHAKGSFTGAVAAHKGYFEQANGGTLFLDEIADLPLYQQVKLLRVLEERTISRLGSATPVRLDFRLVAATNKSLRELVQTGAFRADLFFRLAVIELNIPSLEERGEADKLAIFHSILQQVVGPELMQQLGELPFFILDAVAQMYFPGNVRELRNLAERIGVTARQLGNWEGCGAVQRILDQAQSLSLHAPSSQESSTQSVLADRRNWDQEERNRIIAALQANDWKRQNTALHLGISRKVLWEKMRKYQISDGEPEVPLVEKTAPESHTL</sequence>
<evidence type="ECO:0000259" key="6">
    <source>
        <dbReference type="PROSITE" id="PS50045"/>
    </source>
</evidence>
<dbReference type="GO" id="GO:0043565">
    <property type="term" value="F:sequence-specific DNA binding"/>
    <property type="evidence" value="ECO:0007669"/>
    <property type="project" value="InterPro"/>
</dbReference>
<dbReference type="FunFam" id="3.40.50.300:FF:000006">
    <property type="entry name" value="DNA-binding transcriptional regulator NtrC"/>
    <property type="match status" value="1"/>
</dbReference>
<keyword evidence="3" id="KW-0805">Transcription regulation</keyword>
<accession>A0A4S8EZC4</accession>
<dbReference type="InterPro" id="IPR002078">
    <property type="entry name" value="Sigma_54_int"/>
</dbReference>
<dbReference type="InterPro" id="IPR027417">
    <property type="entry name" value="P-loop_NTPase"/>
</dbReference>
<dbReference type="PROSITE" id="PS00675">
    <property type="entry name" value="SIGMA54_INTERACT_1"/>
    <property type="match status" value="1"/>
</dbReference>
<dbReference type="GO" id="GO:0005524">
    <property type="term" value="F:ATP binding"/>
    <property type="evidence" value="ECO:0007669"/>
    <property type="project" value="UniProtKB-KW"/>
</dbReference>
<gene>
    <name evidence="7" type="ORF">E9531_11565</name>
</gene>
<dbReference type="Gene3D" id="1.10.8.60">
    <property type="match status" value="1"/>
</dbReference>
<dbReference type="RefSeq" id="WP_136573920.1">
    <property type="nucleotide sequence ID" value="NZ_STFG01000012.1"/>
</dbReference>
<evidence type="ECO:0000256" key="2">
    <source>
        <dbReference type="ARBA" id="ARBA00022840"/>
    </source>
</evidence>
<evidence type="ECO:0000256" key="3">
    <source>
        <dbReference type="ARBA" id="ARBA00023015"/>
    </source>
</evidence>
<dbReference type="InterPro" id="IPR025943">
    <property type="entry name" value="Sigma_54_int_dom_ATP-bd_2"/>
</dbReference>
<dbReference type="InterPro" id="IPR002197">
    <property type="entry name" value="HTH_Fis"/>
</dbReference>
<dbReference type="OrthoDB" id="9761705at2"/>
<dbReference type="PANTHER" id="PTHR32071">
    <property type="entry name" value="TRANSCRIPTIONAL REGULATORY PROTEIN"/>
    <property type="match status" value="1"/>
</dbReference>
<dbReference type="Proteomes" id="UP000308917">
    <property type="component" value="Unassembled WGS sequence"/>
</dbReference>
<dbReference type="PROSITE" id="PS50045">
    <property type="entry name" value="SIGMA54_INTERACT_4"/>
    <property type="match status" value="1"/>
</dbReference>